<dbReference type="RefSeq" id="WP_129121956.1">
    <property type="nucleotide sequence ID" value="NZ_PEIB01000008.1"/>
</dbReference>
<feature type="domain" description="Beta-lactamase-related" evidence="1">
    <location>
        <begin position="165"/>
        <end position="318"/>
    </location>
</feature>
<dbReference type="Gene3D" id="3.40.710.10">
    <property type="entry name" value="DD-peptidase/beta-lactamase superfamily"/>
    <property type="match status" value="1"/>
</dbReference>
<dbReference type="SUPFAM" id="SSF56601">
    <property type="entry name" value="beta-lactamase/transpeptidase-like"/>
    <property type="match status" value="1"/>
</dbReference>
<dbReference type="PANTHER" id="PTHR43283:SF7">
    <property type="entry name" value="BETA-LACTAMASE-RELATED DOMAIN-CONTAINING PROTEIN"/>
    <property type="match status" value="1"/>
</dbReference>
<gene>
    <name evidence="2" type="ORF">CS022_08735</name>
</gene>
<sequence>MRLRHACAVLMTTLGITGCVDTEKLGLLQAGTGLAAHELCSRIFVSGQQEQQIIDDVIDPVSFPMTWFWSKSVDAENKRVDISIPLMPWIQTNTAIFREGMGCTLIKERTVEELLAESIMPNRMLDNPQSHMPVNINADLQKSIQYWFEEPHSSEFKQQNTYAGLVYHQGKIIAEQYVEGHNNTMPMIGWSMGKTLTALLTGILFDKGQLKPDDVVLEANQKRPYPVTVKHLLHMSAGLEWEEVADKPSPISELLYIYGDSAAYTRTQPQVSEPGTEYLYSTGATQLLAKFIQDKLGSSSQNIYDFYTQSLFHPLGIDTAIFEFDSVGTFWGGARPFVTSRDWLKIGKMVANKGVW</sequence>
<dbReference type="InterPro" id="IPR012338">
    <property type="entry name" value="Beta-lactam/transpept-like"/>
</dbReference>
<dbReference type="Proteomes" id="UP000290287">
    <property type="component" value="Unassembled WGS sequence"/>
</dbReference>
<protein>
    <recommendedName>
        <fullName evidence="1">Beta-lactamase-related domain-containing protein</fullName>
    </recommendedName>
</protein>
<keyword evidence="3" id="KW-1185">Reference proteome</keyword>
<dbReference type="PROSITE" id="PS51257">
    <property type="entry name" value="PROKAR_LIPOPROTEIN"/>
    <property type="match status" value="1"/>
</dbReference>
<dbReference type="Pfam" id="PF00144">
    <property type="entry name" value="Beta-lactamase"/>
    <property type="match status" value="1"/>
</dbReference>
<evidence type="ECO:0000259" key="1">
    <source>
        <dbReference type="Pfam" id="PF00144"/>
    </source>
</evidence>
<evidence type="ECO:0000313" key="2">
    <source>
        <dbReference type="EMBL" id="RXJ73578.1"/>
    </source>
</evidence>
<reference evidence="2 3" key="1">
    <citation type="submission" date="2017-10" db="EMBL/GenBank/DDBJ databases">
        <title>Nyctiphanis sp. nov., isolated from the stomach of the euphausiid Nyctiphanes simplex (Hansen, 1911) in the Gulf of California.</title>
        <authorList>
            <person name="Gomez-Gil B."/>
            <person name="Aguilar-Mendez M."/>
            <person name="Lopez-Cortes A."/>
            <person name="Gomez-Gutierrez J."/>
            <person name="Roque A."/>
            <person name="Lang E."/>
            <person name="Gonzalez-Castillo A."/>
        </authorList>
    </citation>
    <scope>NUCLEOTIDE SEQUENCE [LARGE SCALE GENOMIC DNA]</scope>
    <source>
        <strain evidence="2 3">CAIM 600</strain>
    </source>
</reference>
<evidence type="ECO:0000313" key="3">
    <source>
        <dbReference type="Proteomes" id="UP000290287"/>
    </source>
</evidence>
<organism evidence="2 3">
    <name type="scientific">Veronia nyctiphanis</name>
    <dbReference type="NCBI Taxonomy" id="1278244"/>
    <lineage>
        <taxon>Bacteria</taxon>
        <taxon>Pseudomonadati</taxon>
        <taxon>Pseudomonadota</taxon>
        <taxon>Gammaproteobacteria</taxon>
        <taxon>Vibrionales</taxon>
        <taxon>Vibrionaceae</taxon>
        <taxon>Veronia</taxon>
    </lineage>
</organism>
<dbReference type="AlphaFoldDB" id="A0A4V1LT11"/>
<name>A0A4V1LT11_9GAMM</name>
<dbReference type="PANTHER" id="PTHR43283">
    <property type="entry name" value="BETA-LACTAMASE-RELATED"/>
    <property type="match status" value="1"/>
</dbReference>
<proteinExistence type="predicted"/>
<dbReference type="EMBL" id="PEIB01000008">
    <property type="protein sequence ID" value="RXJ73578.1"/>
    <property type="molecule type" value="Genomic_DNA"/>
</dbReference>
<comment type="caution">
    <text evidence="2">The sequence shown here is derived from an EMBL/GenBank/DDBJ whole genome shotgun (WGS) entry which is preliminary data.</text>
</comment>
<accession>A0A4V1LT11</accession>
<dbReference type="InterPro" id="IPR050789">
    <property type="entry name" value="Diverse_Enzym_Activities"/>
</dbReference>
<dbReference type="InterPro" id="IPR001466">
    <property type="entry name" value="Beta-lactam-related"/>
</dbReference>
<dbReference type="OrthoDB" id="9814204at2"/>